<dbReference type="InterPro" id="IPR050173">
    <property type="entry name" value="ABC_transporter_C-like"/>
</dbReference>
<evidence type="ECO:0000259" key="8">
    <source>
        <dbReference type="PROSITE" id="PS50929"/>
    </source>
</evidence>
<dbReference type="GO" id="GO:0005524">
    <property type="term" value="F:ATP binding"/>
    <property type="evidence" value="ECO:0007669"/>
    <property type="project" value="UniProtKB-KW"/>
</dbReference>
<evidence type="ECO:0000256" key="4">
    <source>
        <dbReference type="ARBA" id="ARBA00022840"/>
    </source>
</evidence>
<dbReference type="SUPFAM" id="SSF52540">
    <property type="entry name" value="P-loop containing nucleoside triphosphate hydrolases"/>
    <property type="match status" value="1"/>
</dbReference>
<feature type="transmembrane region" description="Helical" evidence="7">
    <location>
        <begin position="223"/>
        <end position="242"/>
    </location>
</feature>
<feature type="transmembrane region" description="Helical" evidence="7">
    <location>
        <begin position="121"/>
        <end position="138"/>
    </location>
</feature>
<dbReference type="Gene3D" id="1.20.1560.10">
    <property type="entry name" value="ABC transporter type 1, transmembrane domain"/>
    <property type="match status" value="1"/>
</dbReference>
<sequence length="630" mass="70226">MIGTVHKSHEQLYKWMKEFLWTGYKRDLEQSDLYEPLKIDLSENLGDDLERVWEEEQSRALQKGKSPSLLRAIFVTFWKQYIFSGILTFLVSMGSRVAQPLLLGKVIEYFTPNSTMAIEEAYMYGAGMIVNVYLMVIMDHHYNLSAAAVGMRIRIACCSLIYRKVLKLSMVSSGKTTTGWLVNLLSNDVNRFDMVTLFLHFIWIAPLQVLLVTYFLWQYVGVAAFIGVAFIFLQTIPVQSYMSKLTSDLREKIAVIGGGSGMMTPSSRLVADRDDSGSLPLPSRVQVGKVDPGSWILPSRFKIARYDSGSLTLPPSSQSEIDLVRSTSYLRGVYMSFMVFTERTSLFVTLLAYVLLGNTTSSDKVYSMAQFYNVLNLSLAIFYPMALSTGAEAMVSVDRIQEFLMQGEITPRKAIPSTVTQNGMKSCSLGVTIKNGCAKWSPSDSQPTLSDVCFHVKPGALCAIIGPVGSGKFFSRQKRSLFKQDPGLFFQSSLLQAVLGELPLETGSLQVDSDISYASQEPWLFVGSVRQNILFGQPYEKKKYQEVVRVCALERDLQLFPYGDKTIVGERGVSLSGGQRARINLARNMIHPATAQLPPIRTHQTLDLGPSLVFEGVVRDLGIPEPISLN</sequence>
<feature type="transmembrane region" description="Helical" evidence="7">
    <location>
        <begin position="197"/>
        <end position="217"/>
    </location>
</feature>
<dbReference type="InterPro" id="IPR027417">
    <property type="entry name" value="P-loop_NTPase"/>
</dbReference>
<dbReference type="Pfam" id="PF00664">
    <property type="entry name" value="ABC_membrane"/>
    <property type="match status" value="1"/>
</dbReference>
<name>A0A7R9DX41_9NEOP</name>
<dbReference type="SUPFAM" id="SSF90123">
    <property type="entry name" value="ABC transporter transmembrane region"/>
    <property type="match status" value="1"/>
</dbReference>
<keyword evidence="2 7" id="KW-0812">Transmembrane</keyword>
<evidence type="ECO:0000256" key="6">
    <source>
        <dbReference type="ARBA" id="ARBA00023136"/>
    </source>
</evidence>
<dbReference type="PANTHER" id="PTHR24223">
    <property type="entry name" value="ATP-BINDING CASSETTE SUB-FAMILY C"/>
    <property type="match status" value="1"/>
</dbReference>
<protein>
    <recommendedName>
        <fullName evidence="8">ABC transmembrane type-1 domain-containing protein</fullName>
    </recommendedName>
</protein>
<keyword evidence="5 7" id="KW-1133">Transmembrane helix</keyword>
<organism evidence="9">
    <name type="scientific">Timema monikensis</name>
    <dbReference type="NCBI Taxonomy" id="170555"/>
    <lineage>
        <taxon>Eukaryota</taxon>
        <taxon>Metazoa</taxon>
        <taxon>Ecdysozoa</taxon>
        <taxon>Arthropoda</taxon>
        <taxon>Hexapoda</taxon>
        <taxon>Insecta</taxon>
        <taxon>Pterygota</taxon>
        <taxon>Neoptera</taxon>
        <taxon>Polyneoptera</taxon>
        <taxon>Phasmatodea</taxon>
        <taxon>Timematodea</taxon>
        <taxon>Timematoidea</taxon>
        <taxon>Timematidae</taxon>
        <taxon>Timema</taxon>
    </lineage>
</organism>
<keyword evidence="6 7" id="KW-0472">Membrane</keyword>
<feature type="transmembrane region" description="Helical" evidence="7">
    <location>
        <begin position="375"/>
        <end position="395"/>
    </location>
</feature>
<keyword evidence="4" id="KW-0067">ATP-binding</keyword>
<dbReference type="GO" id="GO:0016020">
    <property type="term" value="C:membrane"/>
    <property type="evidence" value="ECO:0007669"/>
    <property type="project" value="InterPro"/>
</dbReference>
<feature type="transmembrane region" description="Helical" evidence="7">
    <location>
        <begin position="69"/>
        <end position="91"/>
    </location>
</feature>
<evidence type="ECO:0000256" key="2">
    <source>
        <dbReference type="ARBA" id="ARBA00022692"/>
    </source>
</evidence>
<gene>
    <name evidence="9" type="ORF">TMSB3V08_LOCUS115</name>
</gene>
<evidence type="ECO:0000256" key="3">
    <source>
        <dbReference type="ARBA" id="ARBA00022741"/>
    </source>
</evidence>
<reference evidence="9" key="1">
    <citation type="submission" date="2020-11" db="EMBL/GenBank/DDBJ databases">
        <authorList>
            <person name="Tran Van P."/>
        </authorList>
    </citation>
    <scope>NUCLEOTIDE SEQUENCE</scope>
</reference>
<evidence type="ECO:0000256" key="1">
    <source>
        <dbReference type="ARBA" id="ARBA00022448"/>
    </source>
</evidence>
<dbReference type="InterPro" id="IPR036640">
    <property type="entry name" value="ABC1_TM_sf"/>
</dbReference>
<keyword evidence="1" id="KW-0813">Transport</keyword>
<proteinExistence type="predicted"/>
<evidence type="ECO:0000313" key="9">
    <source>
        <dbReference type="EMBL" id="CAD7423120.1"/>
    </source>
</evidence>
<dbReference type="Gene3D" id="3.40.50.300">
    <property type="entry name" value="P-loop containing nucleotide triphosphate hydrolases"/>
    <property type="match status" value="1"/>
</dbReference>
<evidence type="ECO:0000256" key="5">
    <source>
        <dbReference type="ARBA" id="ARBA00022989"/>
    </source>
</evidence>
<dbReference type="InterPro" id="IPR011527">
    <property type="entry name" value="ABC1_TM_dom"/>
</dbReference>
<keyword evidence="3" id="KW-0547">Nucleotide-binding</keyword>
<dbReference type="AlphaFoldDB" id="A0A7R9DX41"/>
<dbReference type="PROSITE" id="PS50929">
    <property type="entry name" value="ABC_TM1F"/>
    <property type="match status" value="1"/>
</dbReference>
<evidence type="ECO:0000256" key="7">
    <source>
        <dbReference type="SAM" id="Phobius"/>
    </source>
</evidence>
<feature type="domain" description="ABC transmembrane type-1" evidence="8">
    <location>
        <begin position="85"/>
        <end position="254"/>
    </location>
</feature>
<dbReference type="GO" id="GO:0140359">
    <property type="term" value="F:ABC-type transporter activity"/>
    <property type="evidence" value="ECO:0007669"/>
    <property type="project" value="InterPro"/>
</dbReference>
<dbReference type="PANTHER" id="PTHR24223:SF415">
    <property type="entry name" value="FI20190P1"/>
    <property type="match status" value="1"/>
</dbReference>
<dbReference type="EMBL" id="OB792643">
    <property type="protein sequence ID" value="CAD7423120.1"/>
    <property type="molecule type" value="Genomic_DNA"/>
</dbReference>
<accession>A0A7R9DX41</accession>